<dbReference type="SUPFAM" id="SSF52954">
    <property type="entry name" value="Class II aaRS ABD-related"/>
    <property type="match status" value="1"/>
</dbReference>
<comment type="caution">
    <text evidence="2">The sequence shown here is derived from an EMBL/GenBank/DDBJ whole genome shotgun (WGS) entry which is preliminary data.</text>
</comment>
<dbReference type="InterPro" id="IPR004154">
    <property type="entry name" value="Anticodon-bd"/>
</dbReference>
<evidence type="ECO:0000313" key="3">
    <source>
        <dbReference type="Proteomes" id="UP001162164"/>
    </source>
</evidence>
<dbReference type="Pfam" id="PF03129">
    <property type="entry name" value="HGTP_anticodon"/>
    <property type="match status" value="1"/>
</dbReference>
<reference evidence="2" key="1">
    <citation type="journal article" date="2023" name="Insect Mol. Biol.">
        <title>Genome sequencing provides insights into the evolution of gene families encoding plant cell wall-degrading enzymes in longhorned beetles.</title>
        <authorList>
            <person name="Shin N.R."/>
            <person name="Okamura Y."/>
            <person name="Kirsch R."/>
            <person name="Pauchet Y."/>
        </authorList>
    </citation>
    <scope>NUCLEOTIDE SEQUENCE</scope>
    <source>
        <strain evidence="2">MMC_N1</strain>
    </source>
</reference>
<protein>
    <recommendedName>
        <fullName evidence="1">Anticodon-binding domain-containing protein</fullName>
    </recommendedName>
</protein>
<organism evidence="2 3">
    <name type="scientific">Molorchus minor</name>
    <dbReference type="NCBI Taxonomy" id="1323400"/>
    <lineage>
        <taxon>Eukaryota</taxon>
        <taxon>Metazoa</taxon>
        <taxon>Ecdysozoa</taxon>
        <taxon>Arthropoda</taxon>
        <taxon>Hexapoda</taxon>
        <taxon>Insecta</taxon>
        <taxon>Pterygota</taxon>
        <taxon>Neoptera</taxon>
        <taxon>Endopterygota</taxon>
        <taxon>Coleoptera</taxon>
        <taxon>Polyphaga</taxon>
        <taxon>Cucujiformia</taxon>
        <taxon>Chrysomeloidea</taxon>
        <taxon>Cerambycidae</taxon>
        <taxon>Lamiinae</taxon>
        <taxon>Monochamini</taxon>
        <taxon>Molorchus</taxon>
    </lineage>
</organism>
<dbReference type="InterPro" id="IPR027031">
    <property type="entry name" value="Gly-tRNA_synthase/POLG2"/>
</dbReference>
<gene>
    <name evidence="2" type="ORF">NQ317_016369</name>
</gene>
<dbReference type="Proteomes" id="UP001162164">
    <property type="component" value="Unassembled WGS sequence"/>
</dbReference>
<dbReference type="Gene3D" id="3.40.50.800">
    <property type="entry name" value="Anticodon-binding domain"/>
    <property type="match status" value="1"/>
</dbReference>
<dbReference type="EMBL" id="JAPWTJ010000814">
    <property type="protein sequence ID" value="KAJ8975493.1"/>
    <property type="molecule type" value="Genomic_DNA"/>
</dbReference>
<dbReference type="Gene3D" id="3.30.930.10">
    <property type="entry name" value="Bira Bifunctional Protein, Domain 2"/>
    <property type="match status" value="1"/>
</dbReference>
<proteinExistence type="predicted"/>
<dbReference type="InterPro" id="IPR036621">
    <property type="entry name" value="Anticodon-bd_dom_sf"/>
</dbReference>
<dbReference type="PANTHER" id="PTHR10745">
    <property type="entry name" value="GLYCYL-TRNA SYNTHETASE/DNA POLYMERASE SUBUNIT GAMMA-2"/>
    <property type="match status" value="1"/>
</dbReference>
<dbReference type="SUPFAM" id="SSF55681">
    <property type="entry name" value="Class II aaRS and biotin synthetases"/>
    <property type="match status" value="1"/>
</dbReference>
<evidence type="ECO:0000259" key="1">
    <source>
        <dbReference type="Pfam" id="PF03129"/>
    </source>
</evidence>
<sequence>MLNKIKTLAERRGFIKKILPQCKSANFKIGPTGLLLQENLKMEWFYNIVVHKDLSVFLTNEDVSETFDYAKEVSLDKLPFGIAEIRKLKTKSSLINDGILSDKSLNFEKFCDDGDGIVLRSSIFISPTNSTQFFHQWQRQRRTWWRKLVHDIKYDRFGNLGAPSPGRYILTDTKSEKDDVQHCEILAKYPWDDQLVESINFNVTDRSYNAQQLQFKEGKKLIQAQSIYVMLSREPLFQGKPRELLRLHRKLAPYKISLAITGSSAAVVSELSDLALYLCRQLRTNNVPTLYLPSSYKNTLEAQYNQYDELGIPYNVVLNDNTLKNGIIQLRNRDTTLKEQVHVSDLVNYVEQLFKNY</sequence>
<accession>A0ABQ9JBZ8</accession>
<dbReference type="PANTHER" id="PTHR10745:SF8">
    <property type="entry name" value="DNA POLYMERASE SUBUNIT GAMMA-2, MITOCHONDRIAL"/>
    <property type="match status" value="1"/>
</dbReference>
<dbReference type="InterPro" id="IPR045864">
    <property type="entry name" value="aa-tRNA-synth_II/BPL/LPL"/>
</dbReference>
<feature type="domain" description="Anticodon-binding" evidence="1">
    <location>
        <begin position="268"/>
        <end position="352"/>
    </location>
</feature>
<evidence type="ECO:0000313" key="2">
    <source>
        <dbReference type="EMBL" id="KAJ8975493.1"/>
    </source>
</evidence>
<name>A0ABQ9JBZ8_9CUCU</name>
<keyword evidence="3" id="KW-1185">Reference proteome</keyword>